<comment type="caution">
    <text evidence="1">The sequence shown here is derived from an EMBL/GenBank/DDBJ whole genome shotgun (WGS) entry which is preliminary data.</text>
</comment>
<gene>
    <name evidence="1" type="ORF">HOP12_03420</name>
</gene>
<proteinExistence type="predicted"/>
<evidence type="ECO:0000313" key="1">
    <source>
        <dbReference type="EMBL" id="NOT33200.1"/>
    </source>
</evidence>
<dbReference type="PANTHER" id="PTHR43808">
    <property type="entry name" value="ACETYLORNITHINE DEACETYLASE"/>
    <property type="match status" value="1"/>
</dbReference>
<dbReference type="SUPFAM" id="SSF53187">
    <property type="entry name" value="Zn-dependent exopeptidases"/>
    <property type="match status" value="1"/>
</dbReference>
<dbReference type="EMBL" id="JABFRW010000033">
    <property type="protein sequence ID" value="NOT33200.1"/>
    <property type="molecule type" value="Genomic_DNA"/>
</dbReference>
<dbReference type="PANTHER" id="PTHR43808:SF27">
    <property type="entry name" value="PROTEIN ROCB"/>
    <property type="match status" value="1"/>
</dbReference>
<dbReference type="Pfam" id="PF01546">
    <property type="entry name" value="Peptidase_M20"/>
    <property type="match status" value="1"/>
</dbReference>
<dbReference type="InterPro" id="IPR050072">
    <property type="entry name" value="Peptidase_M20A"/>
</dbReference>
<keyword evidence="1" id="KW-0378">Hydrolase</keyword>
<protein>
    <submittedName>
        <fullName evidence="1">M20/M25/M40 family metallo-hydrolase</fullName>
    </submittedName>
</protein>
<dbReference type="Gene3D" id="3.40.630.10">
    <property type="entry name" value="Zn peptidases"/>
    <property type="match status" value="1"/>
</dbReference>
<organism evidence="1 2">
    <name type="scientific">Eiseniibacteriota bacterium</name>
    <dbReference type="NCBI Taxonomy" id="2212470"/>
    <lineage>
        <taxon>Bacteria</taxon>
        <taxon>Candidatus Eiseniibacteriota</taxon>
    </lineage>
</organism>
<name>A0A849SP81_UNCEI</name>
<dbReference type="Proteomes" id="UP000580839">
    <property type="component" value="Unassembled WGS sequence"/>
</dbReference>
<dbReference type="AlphaFoldDB" id="A0A849SP81"/>
<evidence type="ECO:0000313" key="2">
    <source>
        <dbReference type="Proteomes" id="UP000580839"/>
    </source>
</evidence>
<sequence>MADSIDPARVRDLTHRLVASSSVSPDAIAENACGAALRAELASFAETGTWGLADGREITWALVRGGSSRTLVCLGHHDTVAVGEYAALDSAGDARLAFDPERLRERLLTLAAGSSESLPDHLRADLEQERSTPGTWMFGRGALDMKSGLAAGVEALRAYATRDGGPAGSVLFVSCPDEEVHSVGMLAAVPRILELRDAQGLAFEGAINLDYAEEPAIHFGVAGKLLLQLWVLGDPTHASEPFRGVDATQLAAAIVSQLTLDPALADLDADSRGVPPVVLRLRDLKDAYDVQTALEAVAEVNLLTRGRSLSEWIRVLKRSVSETLASHARSMRELAARLAPAERARELATPRVLSYAELAERAGPAARETAERAAADAIARGADVRESTLVRVRTLARLAQLSGPAVVLALAPPYYPAAAAREAPIARIAREVAERHDLAVRGVYPHITDASYVAWRDAPAARLAEWLPALGAEYRLPIDAATALDLNVVTLGPWGRDAHGRFERVHAPHAFATLPAALLELFSRTLDRTVPPTELEPPS</sequence>
<dbReference type="InterPro" id="IPR002933">
    <property type="entry name" value="Peptidase_M20"/>
</dbReference>
<accession>A0A849SP81</accession>
<reference evidence="1 2" key="1">
    <citation type="submission" date="2020-04" db="EMBL/GenBank/DDBJ databases">
        <title>Metagenomic profiling of ammonia- and methane-oxidizing microorganisms in a Dutch drinking water treatment plant.</title>
        <authorList>
            <person name="Poghosyan L."/>
            <person name="Leucker S."/>
        </authorList>
    </citation>
    <scope>NUCLEOTIDE SEQUENCE [LARGE SCALE GENOMIC DNA]</scope>
    <source>
        <strain evidence="1">S-RSF-IL-03</strain>
    </source>
</reference>
<dbReference type="GO" id="GO:0016787">
    <property type="term" value="F:hydrolase activity"/>
    <property type="evidence" value="ECO:0007669"/>
    <property type="project" value="UniProtKB-KW"/>
</dbReference>